<keyword evidence="3" id="KW-0812">Transmembrane</keyword>
<keyword evidence="6" id="KW-1185">Reference proteome</keyword>
<evidence type="ECO:0000259" key="4">
    <source>
        <dbReference type="Pfam" id="PF07993"/>
    </source>
</evidence>
<dbReference type="PANTHER" id="PTHR43439:SF2">
    <property type="entry name" value="ENZYME, PUTATIVE (JCVI)-RELATED"/>
    <property type="match status" value="1"/>
</dbReference>
<dbReference type="SUPFAM" id="SSF51735">
    <property type="entry name" value="NAD(P)-binding Rossmann-fold domains"/>
    <property type="match status" value="1"/>
</dbReference>
<dbReference type="Pfam" id="PF07993">
    <property type="entry name" value="NAD_binding_4"/>
    <property type="match status" value="1"/>
</dbReference>
<dbReference type="AlphaFoldDB" id="A0A397IUF5"/>
<name>A0A397IUF5_9GLOM</name>
<keyword evidence="3" id="KW-1133">Transmembrane helix</keyword>
<organism evidence="5 6">
    <name type="scientific">Diversispora epigaea</name>
    <dbReference type="NCBI Taxonomy" id="1348612"/>
    <lineage>
        <taxon>Eukaryota</taxon>
        <taxon>Fungi</taxon>
        <taxon>Fungi incertae sedis</taxon>
        <taxon>Mucoromycota</taxon>
        <taxon>Glomeromycotina</taxon>
        <taxon>Glomeromycetes</taxon>
        <taxon>Diversisporales</taxon>
        <taxon>Diversisporaceae</taxon>
        <taxon>Diversispora</taxon>
    </lineage>
</organism>
<feature type="domain" description="Thioester reductase (TE)" evidence="4">
    <location>
        <begin position="218"/>
        <end position="452"/>
    </location>
</feature>
<feature type="transmembrane region" description="Helical" evidence="3">
    <location>
        <begin position="610"/>
        <end position="631"/>
    </location>
</feature>
<keyword evidence="3" id="KW-0472">Membrane</keyword>
<evidence type="ECO:0000256" key="2">
    <source>
        <dbReference type="ARBA" id="ARBA00022553"/>
    </source>
</evidence>
<evidence type="ECO:0000313" key="5">
    <source>
        <dbReference type="EMBL" id="RHZ77416.1"/>
    </source>
</evidence>
<gene>
    <name evidence="5" type="ORF">Glove_180g86</name>
</gene>
<dbReference type="EMBL" id="PQFF01000170">
    <property type="protein sequence ID" value="RHZ77416.1"/>
    <property type="molecule type" value="Genomic_DNA"/>
</dbReference>
<dbReference type="Proteomes" id="UP000266861">
    <property type="component" value="Unassembled WGS sequence"/>
</dbReference>
<keyword evidence="1" id="KW-0596">Phosphopantetheine</keyword>
<evidence type="ECO:0000256" key="1">
    <source>
        <dbReference type="ARBA" id="ARBA00022450"/>
    </source>
</evidence>
<proteinExistence type="predicted"/>
<dbReference type="OrthoDB" id="2381435at2759"/>
<dbReference type="STRING" id="1348612.A0A397IUF5"/>
<comment type="caution">
    <text evidence="5">The sequence shown here is derived from an EMBL/GenBank/DDBJ whole genome shotgun (WGS) entry which is preliminary data.</text>
</comment>
<protein>
    <recommendedName>
        <fullName evidence="4">Thioester reductase (TE) domain-containing protein</fullName>
    </recommendedName>
</protein>
<sequence>MSETIILKQRSQTQYSNSILVKDELVNSNRTENPENEKNDCEDKTLSHQYEDDNNFIVVSDKKEYCEKINDENSKDEETSELKDTDISNYLQYTAAILMGVSIRNLDDHSISLVKTGMDEMVVSEFLKKISNILPIGINIENSFIENYPNIDSITKFIMDIIKQPKINDQEIQEQQQIIIEDIVDKYSLYIKSRYIHSINASRKNQQINEKRIKTFLLTGATGFLGAHILNILLNTTSSYIYCLLKKKSNRTPKSSLKRVFSRNNLDTSLIDSDKLIAIYVNLSEPYFGLTENEHENLSQKVTTIIHGSTFAKPGAPLSVYENSILGTANLLLFSAKKEFHFISNIDACVNGPWDYVPEGILPLKASITNMDGFGLSKLATETIITNTFYYLYLERTSIIRTGQISSHTETGVCNPNEWVPLILGNAGLTGKIPTFEANLDWIPVDIASKAIVDLITRDTSFNIEVFHISNPKPTITWEQYLDKLKEFGMKFTREEPSIWLENLWKDVENDLCDKNLCLLLTRHFENVIKNNSQKSRALLDLTSTQSRTSLLSECPSLLDEDIRKNIIKINIDWLRSTGYLSETALHQNSLQPRSKFKLRNNLKIVDQGLWGWFTIIVPLMVFFFVINILWNILSENFLQVTFISGFFVAAVFSDDSATNGNEPRTNKKRVAFRRKIKKF</sequence>
<dbReference type="InterPro" id="IPR051414">
    <property type="entry name" value="Adenylate-forming_Reductase"/>
</dbReference>
<evidence type="ECO:0000313" key="6">
    <source>
        <dbReference type="Proteomes" id="UP000266861"/>
    </source>
</evidence>
<dbReference type="PANTHER" id="PTHR43439">
    <property type="entry name" value="PHENYLACETATE-COENZYME A LIGASE"/>
    <property type="match status" value="1"/>
</dbReference>
<dbReference type="InterPro" id="IPR013120">
    <property type="entry name" value="FAR_NAD-bd"/>
</dbReference>
<dbReference type="Gene3D" id="3.40.50.720">
    <property type="entry name" value="NAD(P)-binding Rossmann-like Domain"/>
    <property type="match status" value="1"/>
</dbReference>
<keyword evidence="2" id="KW-0597">Phosphoprotein</keyword>
<reference evidence="5 6" key="1">
    <citation type="submission" date="2018-08" db="EMBL/GenBank/DDBJ databases">
        <title>Genome and evolution of the arbuscular mycorrhizal fungus Diversispora epigaea (formerly Glomus versiforme) and its bacterial endosymbionts.</title>
        <authorList>
            <person name="Sun X."/>
            <person name="Fei Z."/>
            <person name="Harrison M."/>
        </authorList>
    </citation>
    <scope>NUCLEOTIDE SEQUENCE [LARGE SCALE GENOMIC DNA]</scope>
    <source>
        <strain evidence="5 6">IT104</strain>
    </source>
</reference>
<dbReference type="InterPro" id="IPR036291">
    <property type="entry name" value="NAD(P)-bd_dom_sf"/>
</dbReference>
<evidence type="ECO:0000256" key="3">
    <source>
        <dbReference type="SAM" id="Phobius"/>
    </source>
</evidence>
<accession>A0A397IUF5</accession>